<dbReference type="SUPFAM" id="SSF49899">
    <property type="entry name" value="Concanavalin A-like lectins/glucanases"/>
    <property type="match status" value="1"/>
</dbReference>
<dbReference type="PANTHER" id="PTHR35332:SF2">
    <property type="entry name" value="REGULATION OF ENOLASE PROTEIN 1"/>
    <property type="match status" value="1"/>
</dbReference>
<dbReference type="HOGENOM" id="CLU_082825_0_0_1"/>
<comment type="caution">
    <text evidence="1">The sequence shown here is derived from an EMBL/GenBank/DDBJ whole genome shotgun (WGS) entry which is preliminary data.</text>
</comment>
<evidence type="ECO:0000313" key="2">
    <source>
        <dbReference type="Proteomes" id="UP000002748"/>
    </source>
</evidence>
<dbReference type="InterPro" id="IPR009784">
    <property type="entry name" value="DUF1349"/>
</dbReference>
<name>J6F7N2_TRIAS</name>
<dbReference type="Proteomes" id="UP000002748">
    <property type="component" value="Unassembled WGS sequence"/>
</dbReference>
<dbReference type="RefSeq" id="XP_014183040.1">
    <property type="nucleotide sequence ID" value="XM_014327565.1"/>
</dbReference>
<dbReference type="PANTHER" id="PTHR35332">
    <property type="entry name" value="REGULATION OF ENOLASE PROTEIN 1"/>
    <property type="match status" value="1"/>
</dbReference>
<evidence type="ECO:0000313" key="1">
    <source>
        <dbReference type="EMBL" id="EJT51357.1"/>
    </source>
</evidence>
<dbReference type="Pfam" id="PF07081">
    <property type="entry name" value="DUF1349"/>
    <property type="match status" value="1"/>
</dbReference>
<protein>
    <submittedName>
        <fullName evidence="1">Uncharacterized protein</fullName>
    </submittedName>
</protein>
<dbReference type="EMBL" id="ALBS01000057">
    <property type="protein sequence ID" value="EJT51357.1"/>
    <property type="molecule type" value="Genomic_DNA"/>
</dbReference>
<dbReference type="GeneID" id="25990841"/>
<dbReference type="Gene3D" id="2.60.120.200">
    <property type="match status" value="1"/>
</dbReference>
<dbReference type="VEuPathDB" id="FungiDB:A1Q1_07329"/>
<proteinExistence type="predicted"/>
<sequence>MSIPFGTDVWVPLDPSHAILGNVADEGRGLVSKTVGGTDWWRTTERHSTNGPTLGFWREVGTGFEVSVDIEIEPRVQYSDQATLFVYVSPNQWLKTGIEYDAGALWNGAVVCNPYSDWSLSRRREDDSARFKVQVAPNELKVFLGDDMIREVKWFGPPEVHAQRNQKIFVGIMACSPKEGGADVSWANFEMIEGLPK</sequence>
<reference evidence="1 2" key="1">
    <citation type="journal article" date="2012" name="Eukaryot. Cell">
        <title>Draft genome sequence of CBS 2479, the standard type strain of Trichosporon asahii.</title>
        <authorList>
            <person name="Yang R.Y."/>
            <person name="Li H.T."/>
            <person name="Zhu H."/>
            <person name="Zhou G.P."/>
            <person name="Wang M."/>
            <person name="Wang L."/>
        </authorList>
    </citation>
    <scope>NUCLEOTIDE SEQUENCE [LARGE SCALE GENOMIC DNA]</scope>
    <source>
        <strain evidence="2">ATCC 90039 / CBS 2479 / JCM 2466 / KCTC 7840 / NCYC 2677 / UAMH 7654</strain>
    </source>
</reference>
<dbReference type="InterPro" id="IPR013320">
    <property type="entry name" value="ConA-like_dom_sf"/>
</dbReference>
<dbReference type="AlphaFoldDB" id="J6F7N2"/>
<dbReference type="KEGG" id="tasa:A1Q1_07329"/>
<dbReference type="OrthoDB" id="42525at2759"/>
<gene>
    <name evidence="1" type="ORF">A1Q1_07329</name>
</gene>
<organism evidence="1 2">
    <name type="scientific">Trichosporon asahii var. asahii (strain ATCC 90039 / CBS 2479 / JCM 2466 / KCTC 7840 / NBRC 103889/ NCYC 2677 / UAMH 7654)</name>
    <name type="common">Yeast</name>
    <dbReference type="NCBI Taxonomy" id="1186058"/>
    <lineage>
        <taxon>Eukaryota</taxon>
        <taxon>Fungi</taxon>
        <taxon>Dikarya</taxon>
        <taxon>Basidiomycota</taxon>
        <taxon>Agaricomycotina</taxon>
        <taxon>Tremellomycetes</taxon>
        <taxon>Trichosporonales</taxon>
        <taxon>Trichosporonaceae</taxon>
        <taxon>Trichosporon</taxon>
    </lineage>
</organism>
<accession>J6F7N2</accession>